<gene>
    <name evidence="2" type="ORF">GDR74_00415</name>
</gene>
<keyword evidence="1" id="KW-0732">Signal</keyword>
<evidence type="ECO:0008006" key="4">
    <source>
        <dbReference type="Google" id="ProtNLM"/>
    </source>
</evidence>
<evidence type="ECO:0000256" key="1">
    <source>
        <dbReference type="SAM" id="SignalP"/>
    </source>
</evidence>
<dbReference type="EMBL" id="CP045423">
    <property type="protein sequence ID" value="QFU17970.1"/>
    <property type="molecule type" value="Genomic_DNA"/>
</dbReference>
<dbReference type="AlphaFoldDB" id="A0A5P9K2Q9"/>
<sequence>MRLRTIRLCIPILLGPVCAATAAEAEPAAFQGAWLEQSLPCDGVYTAVGKGMSFKKPVNIFAPAFIVSGSRLRTPQATCRIRSVRPMGDREVMRLDCANSVATGDVAVQVSASPDGTLRRFFNEDDKTGNVYRRCDR</sequence>
<accession>A0A5P9K2Q9</accession>
<feature type="chain" id="PRO_5025016245" description="DUF3617 family protein" evidence="1">
    <location>
        <begin position="23"/>
        <end position="137"/>
    </location>
</feature>
<protein>
    <recommendedName>
        <fullName evidence="4">DUF3617 family protein</fullName>
    </recommendedName>
</protein>
<reference evidence="2 3" key="1">
    <citation type="submission" date="2019-10" db="EMBL/GenBank/DDBJ databases">
        <title>Isolation, Identification of Microvirga thermotolerans HR1, a novel thermophilic bacterium and Comparative Genomics of the genus Microvirga.</title>
        <authorList>
            <person name="Li J."/>
            <person name="Zhang W."/>
            <person name="Lin M."/>
            <person name="Wang J."/>
        </authorList>
    </citation>
    <scope>NUCLEOTIDE SEQUENCE [LARGE SCALE GENOMIC DNA]</scope>
    <source>
        <strain evidence="2 3">HR1</strain>
    </source>
</reference>
<name>A0A5P9K2Q9_9HYPH</name>
<feature type="signal peptide" evidence="1">
    <location>
        <begin position="1"/>
        <end position="22"/>
    </location>
</feature>
<proteinExistence type="predicted"/>
<organism evidence="2 3">
    <name type="scientific">Microvirga thermotolerans</name>
    <dbReference type="NCBI Taxonomy" id="2651334"/>
    <lineage>
        <taxon>Bacteria</taxon>
        <taxon>Pseudomonadati</taxon>
        <taxon>Pseudomonadota</taxon>
        <taxon>Alphaproteobacteria</taxon>
        <taxon>Hyphomicrobiales</taxon>
        <taxon>Methylobacteriaceae</taxon>
        <taxon>Microvirga</taxon>
    </lineage>
</organism>
<keyword evidence="3" id="KW-1185">Reference proteome</keyword>
<evidence type="ECO:0000313" key="2">
    <source>
        <dbReference type="EMBL" id="QFU17970.1"/>
    </source>
</evidence>
<dbReference type="Proteomes" id="UP000325614">
    <property type="component" value="Chromosome"/>
</dbReference>
<dbReference type="KEGG" id="mico:GDR74_00415"/>
<evidence type="ECO:0000313" key="3">
    <source>
        <dbReference type="Proteomes" id="UP000325614"/>
    </source>
</evidence>